<evidence type="ECO:0000313" key="3">
    <source>
        <dbReference type="Proteomes" id="UP000501534"/>
    </source>
</evidence>
<keyword evidence="1" id="KW-0472">Membrane</keyword>
<feature type="transmembrane region" description="Helical" evidence="1">
    <location>
        <begin position="7"/>
        <end position="27"/>
    </location>
</feature>
<keyword evidence="1" id="KW-1133">Transmembrane helix</keyword>
<dbReference type="Proteomes" id="UP000501534">
    <property type="component" value="Chromosome"/>
</dbReference>
<evidence type="ECO:0000313" key="2">
    <source>
        <dbReference type="EMBL" id="QJR09465.1"/>
    </source>
</evidence>
<dbReference type="AlphaFoldDB" id="A0A6M4GQY0"/>
<dbReference type="KEGG" id="uru:DSM104443_00509"/>
<feature type="transmembrane region" description="Helical" evidence="1">
    <location>
        <begin position="230"/>
        <end position="257"/>
    </location>
</feature>
<keyword evidence="3" id="KW-1185">Reference proteome</keyword>
<gene>
    <name evidence="2" type="ORF">DSM104443_00509</name>
</gene>
<evidence type="ECO:0008006" key="4">
    <source>
        <dbReference type="Google" id="ProtNLM"/>
    </source>
</evidence>
<name>A0A6M4GQY0_9PROT</name>
<dbReference type="EMBL" id="CP053069">
    <property type="protein sequence ID" value="QJR09465.1"/>
    <property type="molecule type" value="Genomic_DNA"/>
</dbReference>
<feature type="transmembrane region" description="Helical" evidence="1">
    <location>
        <begin position="263"/>
        <end position="283"/>
    </location>
</feature>
<dbReference type="RefSeq" id="WP_171089188.1">
    <property type="nucleotide sequence ID" value="NZ_CP053069.1"/>
</dbReference>
<proteinExistence type="predicted"/>
<evidence type="ECO:0000256" key="1">
    <source>
        <dbReference type="SAM" id="Phobius"/>
    </source>
</evidence>
<sequence>MKMRFEVQAAGVALAAVAAMAFLRAWLSDDGFITFRVVEQMAHGNGPVYNIGERVQVFTHPLWFFALAGWNGLGGSLYPGTMYFSLLVFAAGLAAFTVAFRDRPATLAAVLLAMFFSRAAMDYATSGLETPLSFALAMTAAFAIRRGHVPLAIAALALLPLNRLDLAAYALPFALVVPVASWRGRAGVVVAMMAPAVAWALFSFVYYGSPVPNTALAKLSDGLAGRIDQGLSYVVASLLTDPGTFALIATGFVLGVMRRHEPLARAGLAAIVLTLGYTVWAGGDFMLGRFVLPATWASMIVIAAALPGAWRENRRALASLVGVLAIAHAVSGHTTLITHLGQQPHTAPLPHYRGALDERFFYLPHFGLFATAPARKLDYDEIPPSKTDPELANAVGAHAYFRPLERAIADTWALADPLLARIRPLPNGRPGHGYRPVPPQWWRWREPGFHLGDKHLDAIAGDLRLAHRSPDLFSTERFAAIARLLRERNVRYTAIDFEPSAEWVDIAIRPRRLDRRAEPSGEPVAWVTRDCQPEYPRYENGYLIAVDPQGVAHVRCPAKDFNAAPFGLRAGSFRADRPGELAFLDEMIAVVRPKGGWVRDIPAWAFSGWREDPLPALVVSLLLATLSGFLLVERKQ</sequence>
<protein>
    <recommendedName>
        <fullName evidence="4">Arabinofuranosyltransferase</fullName>
    </recommendedName>
</protein>
<feature type="transmembrane region" description="Helical" evidence="1">
    <location>
        <begin position="82"/>
        <end position="100"/>
    </location>
</feature>
<accession>A0A6M4GQY0</accession>
<keyword evidence="1" id="KW-0812">Transmembrane</keyword>
<reference evidence="2 3" key="1">
    <citation type="submission" date="2020-04" db="EMBL/GenBank/DDBJ databases">
        <title>Usitatibacter rugosus gen. nov., sp. nov. and Usitatibacter palustris sp. nov., novel members of Usitatibacteraceae fam. nov. within the order Nitrosomonadales isolated from soil.</title>
        <authorList>
            <person name="Huber K.J."/>
            <person name="Neumann-Schaal M."/>
            <person name="Geppert A."/>
            <person name="Luckner M."/>
            <person name="Wanner G."/>
            <person name="Overmann J."/>
        </authorList>
    </citation>
    <scope>NUCLEOTIDE SEQUENCE [LARGE SCALE GENOMIC DNA]</scope>
    <source>
        <strain evidence="2 3">0125_3</strain>
    </source>
</reference>
<organism evidence="2 3">
    <name type="scientific">Usitatibacter rugosus</name>
    <dbReference type="NCBI Taxonomy" id="2732067"/>
    <lineage>
        <taxon>Bacteria</taxon>
        <taxon>Pseudomonadati</taxon>
        <taxon>Pseudomonadota</taxon>
        <taxon>Betaproteobacteria</taxon>
        <taxon>Nitrosomonadales</taxon>
        <taxon>Usitatibacteraceae</taxon>
        <taxon>Usitatibacter</taxon>
    </lineage>
</organism>
<feature type="transmembrane region" description="Helical" evidence="1">
    <location>
        <begin position="188"/>
        <end position="209"/>
    </location>
</feature>
<feature type="transmembrane region" description="Helical" evidence="1">
    <location>
        <begin position="290"/>
        <end position="310"/>
    </location>
</feature>